<evidence type="ECO:0000313" key="2">
    <source>
        <dbReference type="Proteomes" id="UP000015106"/>
    </source>
</evidence>
<name>A0A8R7PJR8_TRIUA</name>
<reference evidence="1" key="2">
    <citation type="submission" date="2018-03" db="EMBL/GenBank/DDBJ databases">
        <title>The Triticum urartu genome reveals the dynamic nature of wheat genome evolution.</title>
        <authorList>
            <person name="Ling H."/>
            <person name="Ma B."/>
            <person name="Shi X."/>
            <person name="Liu H."/>
            <person name="Dong L."/>
            <person name="Sun H."/>
            <person name="Cao Y."/>
            <person name="Gao Q."/>
            <person name="Zheng S."/>
            <person name="Li Y."/>
            <person name="Yu Y."/>
            <person name="Du H."/>
            <person name="Qi M."/>
            <person name="Li Y."/>
            <person name="Yu H."/>
            <person name="Cui Y."/>
            <person name="Wang N."/>
            <person name="Chen C."/>
            <person name="Wu H."/>
            <person name="Zhao Y."/>
            <person name="Zhang J."/>
            <person name="Li Y."/>
            <person name="Zhou W."/>
            <person name="Zhang B."/>
            <person name="Hu W."/>
            <person name="Eijk M."/>
            <person name="Tang J."/>
            <person name="Witsenboer H."/>
            <person name="Zhao S."/>
            <person name="Li Z."/>
            <person name="Zhang A."/>
            <person name="Wang D."/>
            <person name="Liang C."/>
        </authorList>
    </citation>
    <scope>NUCLEOTIDE SEQUENCE [LARGE SCALE GENOMIC DNA]</scope>
    <source>
        <strain evidence="1">cv. G1812</strain>
    </source>
</reference>
<dbReference type="Gramene" id="TuG1812G0200005098.01.T01">
    <property type="protein sequence ID" value="TuG1812G0200005098.01.T01.cds338345"/>
    <property type="gene ID" value="TuG1812G0200005098.01"/>
</dbReference>
<dbReference type="AlphaFoldDB" id="A0A8R7PJR8"/>
<evidence type="ECO:0000313" key="1">
    <source>
        <dbReference type="EnsemblPlants" id="TuG1812G0200005098.01.T01.cds338345"/>
    </source>
</evidence>
<organism evidence="1 2">
    <name type="scientific">Triticum urartu</name>
    <name type="common">Red wild einkorn</name>
    <name type="synonym">Crithodium urartu</name>
    <dbReference type="NCBI Taxonomy" id="4572"/>
    <lineage>
        <taxon>Eukaryota</taxon>
        <taxon>Viridiplantae</taxon>
        <taxon>Streptophyta</taxon>
        <taxon>Embryophyta</taxon>
        <taxon>Tracheophyta</taxon>
        <taxon>Spermatophyta</taxon>
        <taxon>Magnoliopsida</taxon>
        <taxon>Liliopsida</taxon>
        <taxon>Poales</taxon>
        <taxon>Poaceae</taxon>
        <taxon>BOP clade</taxon>
        <taxon>Pooideae</taxon>
        <taxon>Triticodae</taxon>
        <taxon>Triticeae</taxon>
        <taxon>Triticinae</taxon>
        <taxon>Triticum</taxon>
    </lineage>
</organism>
<dbReference type="Proteomes" id="UP000015106">
    <property type="component" value="Chromosome 2"/>
</dbReference>
<reference evidence="2" key="1">
    <citation type="journal article" date="2013" name="Nature">
        <title>Draft genome of the wheat A-genome progenitor Triticum urartu.</title>
        <authorList>
            <person name="Ling H.Q."/>
            <person name="Zhao S."/>
            <person name="Liu D."/>
            <person name="Wang J."/>
            <person name="Sun H."/>
            <person name="Zhang C."/>
            <person name="Fan H."/>
            <person name="Li D."/>
            <person name="Dong L."/>
            <person name="Tao Y."/>
            <person name="Gao C."/>
            <person name="Wu H."/>
            <person name="Li Y."/>
            <person name="Cui Y."/>
            <person name="Guo X."/>
            <person name="Zheng S."/>
            <person name="Wang B."/>
            <person name="Yu K."/>
            <person name="Liang Q."/>
            <person name="Yang W."/>
            <person name="Lou X."/>
            <person name="Chen J."/>
            <person name="Feng M."/>
            <person name="Jian J."/>
            <person name="Zhang X."/>
            <person name="Luo G."/>
            <person name="Jiang Y."/>
            <person name="Liu J."/>
            <person name="Wang Z."/>
            <person name="Sha Y."/>
            <person name="Zhang B."/>
            <person name="Wu H."/>
            <person name="Tang D."/>
            <person name="Shen Q."/>
            <person name="Xue P."/>
            <person name="Zou S."/>
            <person name="Wang X."/>
            <person name="Liu X."/>
            <person name="Wang F."/>
            <person name="Yang Y."/>
            <person name="An X."/>
            <person name="Dong Z."/>
            <person name="Zhang K."/>
            <person name="Zhang X."/>
            <person name="Luo M.C."/>
            <person name="Dvorak J."/>
            <person name="Tong Y."/>
            <person name="Wang J."/>
            <person name="Yang H."/>
            <person name="Li Z."/>
            <person name="Wang D."/>
            <person name="Zhang A."/>
            <person name="Wang J."/>
        </authorList>
    </citation>
    <scope>NUCLEOTIDE SEQUENCE</scope>
    <source>
        <strain evidence="2">cv. G1812</strain>
    </source>
</reference>
<reference evidence="1" key="3">
    <citation type="submission" date="2022-06" db="UniProtKB">
        <authorList>
            <consortium name="EnsemblPlants"/>
        </authorList>
    </citation>
    <scope>IDENTIFICATION</scope>
</reference>
<proteinExistence type="predicted"/>
<protein>
    <submittedName>
        <fullName evidence="1">Uncharacterized protein</fullName>
    </submittedName>
</protein>
<accession>A0A8R7PJR8</accession>
<sequence>MTPEEAEKVCRISSFMYAWMREHAWKGFVFMRSGRDYLLSWS</sequence>
<keyword evidence="2" id="KW-1185">Reference proteome</keyword>
<dbReference type="EnsemblPlants" id="TuG1812G0200005098.01.T01">
    <property type="protein sequence ID" value="TuG1812G0200005098.01.T01.cds338345"/>
    <property type="gene ID" value="TuG1812G0200005098.01"/>
</dbReference>